<feature type="coiled-coil region" evidence="1">
    <location>
        <begin position="129"/>
        <end position="170"/>
    </location>
</feature>
<feature type="region of interest" description="Disordered" evidence="2">
    <location>
        <begin position="97"/>
        <end position="123"/>
    </location>
</feature>
<keyword evidence="4" id="KW-1185">Reference proteome</keyword>
<feature type="compositionally biased region" description="Polar residues" evidence="2">
    <location>
        <begin position="97"/>
        <end position="112"/>
    </location>
</feature>
<name>A0ABR1LAU4_9PEZI</name>
<feature type="compositionally biased region" description="Acidic residues" evidence="2">
    <location>
        <begin position="230"/>
        <end position="249"/>
    </location>
</feature>
<gene>
    <name evidence="3" type="ORF">J3D65DRAFT_636560</name>
</gene>
<protein>
    <submittedName>
        <fullName evidence="3">Uncharacterized protein</fullName>
    </submittedName>
</protein>
<dbReference type="RefSeq" id="XP_066652024.1">
    <property type="nucleotide sequence ID" value="XM_066801419.1"/>
</dbReference>
<accession>A0ABR1LAU4</accession>
<keyword evidence="1" id="KW-0175">Coiled coil</keyword>
<comment type="caution">
    <text evidence="3">The sequence shown here is derived from an EMBL/GenBank/DDBJ whole genome shotgun (WGS) entry which is preliminary data.</text>
</comment>
<evidence type="ECO:0000313" key="4">
    <source>
        <dbReference type="Proteomes" id="UP001360953"/>
    </source>
</evidence>
<evidence type="ECO:0000256" key="1">
    <source>
        <dbReference type="SAM" id="Coils"/>
    </source>
</evidence>
<organism evidence="3 4">
    <name type="scientific">Phyllosticta citribraziliensis</name>
    <dbReference type="NCBI Taxonomy" id="989973"/>
    <lineage>
        <taxon>Eukaryota</taxon>
        <taxon>Fungi</taxon>
        <taxon>Dikarya</taxon>
        <taxon>Ascomycota</taxon>
        <taxon>Pezizomycotina</taxon>
        <taxon>Dothideomycetes</taxon>
        <taxon>Dothideomycetes incertae sedis</taxon>
        <taxon>Botryosphaeriales</taxon>
        <taxon>Phyllostictaceae</taxon>
        <taxon>Phyllosticta</taxon>
    </lineage>
</organism>
<feature type="compositionally biased region" description="Basic and acidic residues" evidence="2">
    <location>
        <begin position="30"/>
        <end position="41"/>
    </location>
</feature>
<evidence type="ECO:0000313" key="3">
    <source>
        <dbReference type="EMBL" id="KAK7532356.1"/>
    </source>
</evidence>
<evidence type="ECO:0000256" key="2">
    <source>
        <dbReference type="SAM" id="MobiDB-lite"/>
    </source>
</evidence>
<dbReference type="GeneID" id="92034325"/>
<dbReference type="Proteomes" id="UP001360953">
    <property type="component" value="Unassembled WGS sequence"/>
</dbReference>
<proteinExistence type="predicted"/>
<feature type="region of interest" description="Disordered" evidence="2">
    <location>
        <begin position="1"/>
        <end position="84"/>
    </location>
</feature>
<feature type="region of interest" description="Disordered" evidence="2">
    <location>
        <begin position="226"/>
        <end position="265"/>
    </location>
</feature>
<feature type="compositionally biased region" description="Polar residues" evidence="2">
    <location>
        <begin position="17"/>
        <end position="28"/>
    </location>
</feature>
<sequence>MSPPKQCVNGCGPAPQSPSDSPLTNGVNGHNEDRFQFRDMQEELLALRQNNSPGRTSPSPPRRPRTPSNSSPATDVNRHGGDRFPFRDLREALQAMRQSNSPGQNRPSTPRQTPSPAASPLSRARARFRKQLEDRCEALCQDLAFLQEELRKSRKNLVDAYKMLDDMEDDDRLLEGQPVFVAVHNRLVFACGRLEDMQPRLRNDIRVKQESLAVATRNLECFETHTPDERFDDEPDLDELDVEDSEEVEDERHRNFFTRLRPPRS</sequence>
<feature type="compositionally biased region" description="Low complexity" evidence="2">
    <location>
        <begin position="114"/>
        <end position="123"/>
    </location>
</feature>
<dbReference type="EMBL" id="JBBPEH010000011">
    <property type="protein sequence ID" value="KAK7532356.1"/>
    <property type="molecule type" value="Genomic_DNA"/>
</dbReference>
<reference evidence="3 4" key="1">
    <citation type="submission" date="2024-04" db="EMBL/GenBank/DDBJ databases">
        <title>Phyllosticta paracitricarpa is synonymous to the EU quarantine fungus P. citricarpa based on phylogenomic analyses.</title>
        <authorList>
            <consortium name="Lawrence Berkeley National Laboratory"/>
            <person name="Van ingen-buijs V.A."/>
            <person name="Van westerhoven A.C."/>
            <person name="Haridas S."/>
            <person name="Skiadas P."/>
            <person name="Martin F."/>
            <person name="Groenewald J.Z."/>
            <person name="Crous P.W."/>
            <person name="Seidl M.F."/>
        </authorList>
    </citation>
    <scope>NUCLEOTIDE SEQUENCE [LARGE SCALE GENOMIC DNA]</scope>
    <source>
        <strain evidence="3 4">CPC 17464</strain>
    </source>
</reference>